<evidence type="ECO:0008006" key="3">
    <source>
        <dbReference type="Google" id="ProtNLM"/>
    </source>
</evidence>
<dbReference type="AlphaFoldDB" id="A0A1M6JJU0"/>
<keyword evidence="2" id="KW-1185">Reference proteome</keyword>
<dbReference type="OrthoDB" id="1122787at2"/>
<organism evidence="1 2">
    <name type="scientific">Aequorivita viscosa</name>
    <dbReference type="NCBI Taxonomy" id="797419"/>
    <lineage>
        <taxon>Bacteria</taxon>
        <taxon>Pseudomonadati</taxon>
        <taxon>Bacteroidota</taxon>
        <taxon>Flavobacteriia</taxon>
        <taxon>Flavobacteriales</taxon>
        <taxon>Flavobacteriaceae</taxon>
        <taxon>Aequorivita</taxon>
    </lineage>
</organism>
<evidence type="ECO:0000313" key="2">
    <source>
        <dbReference type="Proteomes" id="UP000184172"/>
    </source>
</evidence>
<evidence type="ECO:0000313" key="1">
    <source>
        <dbReference type="EMBL" id="SHJ46892.1"/>
    </source>
</evidence>
<proteinExistence type="predicted"/>
<name>A0A1M6JJU0_9FLAO</name>
<protein>
    <recommendedName>
        <fullName evidence="3">Addiction module component</fullName>
    </recommendedName>
</protein>
<dbReference type="Proteomes" id="UP000184172">
    <property type="component" value="Unassembled WGS sequence"/>
</dbReference>
<sequence length="78" mass="9320">MKTIEIKKKLIEEINLSNNKDLLEELYRFLNLENETQETYKLDMEQISAVAEAREQIKKGEYLTNDDANQEIDEWLNK</sequence>
<accession>A0A1M6JJU0</accession>
<dbReference type="EMBL" id="FQYV01000017">
    <property type="protein sequence ID" value="SHJ46892.1"/>
    <property type="molecule type" value="Genomic_DNA"/>
</dbReference>
<dbReference type="RefSeq" id="WP_073219290.1">
    <property type="nucleotide sequence ID" value="NZ_FNNS01000017.1"/>
</dbReference>
<reference evidence="2" key="1">
    <citation type="submission" date="2016-11" db="EMBL/GenBank/DDBJ databases">
        <authorList>
            <person name="Varghese N."/>
            <person name="Submissions S."/>
        </authorList>
    </citation>
    <scope>NUCLEOTIDE SEQUENCE [LARGE SCALE GENOMIC DNA]</scope>
    <source>
        <strain evidence="2">DSM 26349</strain>
    </source>
</reference>
<dbReference type="STRING" id="797419.SAMN05216556_11773"/>
<gene>
    <name evidence="1" type="ORF">SAMN04487908_11773</name>
</gene>